<feature type="compositionally biased region" description="Basic and acidic residues" evidence="1">
    <location>
        <begin position="28"/>
        <end position="54"/>
    </location>
</feature>
<proteinExistence type="predicted"/>
<dbReference type="InterPro" id="IPR031888">
    <property type="entry name" value="DUF5068"/>
</dbReference>
<dbReference type="Gene3D" id="2.60.40.4170">
    <property type="match status" value="1"/>
</dbReference>
<dbReference type="Proteomes" id="UP001646157">
    <property type="component" value="Unassembled WGS sequence"/>
</dbReference>
<evidence type="ECO:0008006" key="5">
    <source>
        <dbReference type="Google" id="ProtNLM"/>
    </source>
</evidence>
<evidence type="ECO:0000256" key="2">
    <source>
        <dbReference type="SAM" id="SignalP"/>
    </source>
</evidence>
<reference evidence="3 4" key="1">
    <citation type="submission" date="2021-01" db="EMBL/GenBank/DDBJ databases">
        <title>Genomic Encyclopedia of Type Strains, Phase IV (KMG-IV): sequencing the most valuable type-strain genomes for metagenomic binning, comparative biology and taxonomic classification.</title>
        <authorList>
            <person name="Goeker M."/>
        </authorList>
    </citation>
    <scope>NUCLEOTIDE SEQUENCE [LARGE SCALE GENOMIC DNA]</scope>
    <source>
        <strain evidence="3 4">DSM 24834</strain>
    </source>
</reference>
<name>A0ABS2NK32_9BACI</name>
<dbReference type="EMBL" id="JAFBDZ010000009">
    <property type="protein sequence ID" value="MBM7588225.1"/>
    <property type="molecule type" value="Genomic_DNA"/>
</dbReference>
<keyword evidence="4" id="KW-1185">Reference proteome</keyword>
<evidence type="ECO:0000256" key="1">
    <source>
        <dbReference type="SAM" id="MobiDB-lite"/>
    </source>
</evidence>
<sequence length="409" mass="45895">MKKSKILWSSILSSMLLLAACGSDEEASSDKKDSKPKTENTSAKEDKVEKKEETSSDVLNPTIAEESQGNVEVIYTNKDPKYSHDMEGFKVAVEEYQIVKVTDMSPDFAIPFDDQTDGYVVTAKVTLDNTTGKAMYYNPNFRIQVSSELDYIPNDTHNTFVKEEDKVKSKKETEVSKYAKGEKITGLVTFTLTNEEFDSLSTVKPKFIIEGGVADNKQYKDSFQENAIFDFAYSEEQKQQAVSESNFYPDKLTTDNLADKKMIFEKSGINETQKLGDVNVTLEGVQYTEVTPTAENVERFSNFGDNGIVALTVKLKLDNQSDAPISIWNIGSKLRIDEDRGSVISAGMAEPSSPKEIKAGEQGEKYHVFLFRKDEFELFKKFDLVFGPFVGTDGKGLFKNKTITFQLPR</sequence>
<dbReference type="Pfam" id="PF16781">
    <property type="entry name" value="DUF5068"/>
    <property type="match status" value="1"/>
</dbReference>
<accession>A0ABS2NK32</accession>
<protein>
    <recommendedName>
        <fullName evidence="5">DUF5068 domain-containing protein</fullName>
    </recommendedName>
</protein>
<gene>
    <name evidence="3" type="ORF">JOC86_004822</name>
</gene>
<feature type="signal peptide" evidence="2">
    <location>
        <begin position="1"/>
        <end position="19"/>
    </location>
</feature>
<comment type="caution">
    <text evidence="3">The sequence shown here is derived from an EMBL/GenBank/DDBJ whole genome shotgun (WGS) entry which is preliminary data.</text>
</comment>
<evidence type="ECO:0000313" key="4">
    <source>
        <dbReference type="Proteomes" id="UP001646157"/>
    </source>
</evidence>
<feature type="chain" id="PRO_5047447194" description="DUF5068 domain-containing protein" evidence="2">
    <location>
        <begin position="20"/>
        <end position="409"/>
    </location>
</feature>
<feature type="region of interest" description="Disordered" evidence="1">
    <location>
        <begin position="23"/>
        <end position="59"/>
    </location>
</feature>
<dbReference type="RefSeq" id="WP_205175913.1">
    <property type="nucleotide sequence ID" value="NZ_JAFBDZ010000009.1"/>
</dbReference>
<keyword evidence="2" id="KW-0732">Signal</keyword>
<dbReference type="PROSITE" id="PS51257">
    <property type="entry name" value="PROKAR_LIPOPROTEIN"/>
    <property type="match status" value="1"/>
</dbReference>
<organism evidence="3 4">
    <name type="scientific">Rossellomorea pakistanensis</name>
    <dbReference type="NCBI Taxonomy" id="992288"/>
    <lineage>
        <taxon>Bacteria</taxon>
        <taxon>Bacillati</taxon>
        <taxon>Bacillota</taxon>
        <taxon>Bacilli</taxon>
        <taxon>Bacillales</taxon>
        <taxon>Bacillaceae</taxon>
        <taxon>Rossellomorea</taxon>
    </lineage>
</organism>
<evidence type="ECO:0000313" key="3">
    <source>
        <dbReference type="EMBL" id="MBM7588225.1"/>
    </source>
</evidence>